<comment type="caution">
    <text evidence="1">The sequence shown here is derived from an EMBL/GenBank/DDBJ whole genome shotgun (WGS) entry which is preliminary data.</text>
</comment>
<dbReference type="EMBL" id="BGZK01003511">
    <property type="protein sequence ID" value="GBP02069.1"/>
    <property type="molecule type" value="Genomic_DNA"/>
</dbReference>
<dbReference type="Proteomes" id="UP000299102">
    <property type="component" value="Unassembled WGS sequence"/>
</dbReference>
<reference evidence="1 2" key="1">
    <citation type="journal article" date="2019" name="Commun. Biol.">
        <title>The bagworm genome reveals a unique fibroin gene that provides high tensile strength.</title>
        <authorList>
            <person name="Kono N."/>
            <person name="Nakamura H."/>
            <person name="Ohtoshi R."/>
            <person name="Tomita M."/>
            <person name="Numata K."/>
            <person name="Arakawa K."/>
        </authorList>
    </citation>
    <scope>NUCLEOTIDE SEQUENCE [LARGE SCALE GENOMIC DNA]</scope>
</reference>
<proteinExistence type="predicted"/>
<evidence type="ECO:0000313" key="1">
    <source>
        <dbReference type="EMBL" id="GBP02069.1"/>
    </source>
</evidence>
<organism evidence="1 2">
    <name type="scientific">Eumeta variegata</name>
    <name type="common">Bagworm moth</name>
    <name type="synonym">Eumeta japonica</name>
    <dbReference type="NCBI Taxonomy" id="151549"/>
    <lineage>
        <taxon>Eukaryota</taxon>
        <taxon>Metazoa</taxon>
        <taxon>Ecdysozoa</taxon>
        <taxon>Arthropoda</taxon>
        <taxon>Hexapoda</taxon>
        <taxon>Insecta</taxon>
        <taxon>Pterygota</taxon>
        <taxon>Neoptera</taxon>
        <taxon>Endopterygota</taxon>
        <taxon>Lepidoptera</taxon>
        <taxon>Glossata</taxon>
        <taxon>Ditrysia</taxon>
        <taxon>Tineoidea</taxon>
        <taxon>Psychidae</taxon>
        <taxon>Oiketicinae</taxon>
        <taxon>Eumeta</taxon>
    </lineage>
</organism>
<name>A0A4C1SIX6_EUMVA</name>
<protein>
    <submittedName>
        <fullName evidence="1">Uncharacterized protein</fullName>
    </submittedName>
</protein>
<gene>
    <name evidence="1" type="ORF">EVAR_88448_1</name>
</gene>
<evidence type="ECO:0000313" key="2">
    <source>
        <dbReference type="Proteomes" id="UP000299102"/>
    </source>
</evidence>
<dbReference type="AlphaFoldDB" id="A0A4C1SIX6"/>
<sequence>MGSVRRCGRDSPRQTFCATLCSHSVGGPRAPSVFTGYVRLVRVARHATMRRLCRQHSSCTTPVSDFMRTEVACVLNKKAIS</sequence>
<keyword evidence="2" id="KW-1185">Reference proteome</keyword>
<accession>A0A4C1SIX6</accession>